<keyword evidence="3" id="KW-1185">Reference proteome</keyword>
<dbReference type="EMBL" id="LMTZ01000001">
    <property type="protein sequence ID" value="KST70441.1"/>
    <property type="molecule type" value="Genomic_DNA"/>
</dbReference>
<dbReference type="EMBL" id="LMTZ01000108">
    <property type="protein sequence ID" value="KST65377.1"/>
    <property type="molecule type" value="Genomic_DNA"/>
</dbReference>
<reference evidence="1 3" key="1">
    <citation type="journal article" date="2015" name="Genome Announc.">
        <title>Draft Genome of the Euendolithic (true boring) Cyanobacterium Mastigocoleus testarum strain BC008.</title>
        <authorList>
            <person name="Guida B.S."/>
            <person name="Garcia-Pichel F."/>
        </authorList>
    </citation>
    <scope>NUCLEOTIDE SEQUENCE [LARGE SCALE GENOMIC DNA]</scope>
    <source>
        <strain evidence="1 3">BC008</strain>
    </source>
</reference>
<accession>A0A0V7ZLM6</accession>
<name>A0A0V7ZLM6_9CYAN</name>
<dbReference type="AlphaFoldDB" id="A0A0V7ZLM6"/>
<dbReference type="RefSeq" id="WP_027845933.1">
    <property type="nucleotide sequence ID" value="NZ_LMTZ01000001.1"/>
</dbReference>
<protein>
    <submittedName>
        <fullName evidence="1">Uncharacterized protein</fullName>
    </submittedName>
</protein>
<sequence>MDVDIKIIRMIWAFVETSNPGSLLKLSDSELIQKLIDEVEKVSSLSPEDSQTLSKYVGLRTPLIRDLVYAKFE</sequence>
<gene>
    <name evidence="1" type="ORF">BC008_21510</name>
    <name evidence="2" type="ORF">BC008_45465</name>
</gene>
<dbReference type="OrthoDB" id="583282at2"/>
<evidence type="ECO:0000313" key="3">
    <source>
        <dbReference type="Proteomes" id="UP000053372"/>
    </source>
</evidence>
<dbReference type="Proteomes" id="UP000053372">
    <property type="component" value="Unassembled WGS sequence"/>
</dbReference>
<comment type="caution">
    <text evidence="1">The sequence shown here is derived from an EMBL/GenBank/DDBJ whole genome shotgun (WGS) entry which is preliminary data.</text>
</comment>
<evidence type="ECO:0000313" key="1">
    <source>
        <dbReference type="EMBL" id="KST65377.1"/>
    </source>
</evidence>
<organism evidence="1 3">
    <name type="scientific">Mastigocoleus testarum BC008</name>
    <dbReference type="NCBI Taxonomy" id="371196"/>
    <lineage>
        <taxon>Bacteria</taxon>
        <taxon>Bacillati</taxon>
        <taxon>Cyanobacteriota</taxon>
        <taxon>Cyanophyceae</taxon>
        <taxon>Nostocales</taxon>
        <taxon>Hapalosiphonaceae</taxon>
        <taxon>Mastigocoleus</taxon>
    </lineage>
</organism>
<proteinExistence type="predicted"/>
<evidence type="ECO:0000313" key="2">
    <source>
        <dbReference type="EMBL" id="KST70441.1"/>
    </source>
</evidence>